<comment type="similarity">
    <text evidence="1">Belongs to the peptidase S10 family.</text>
</comment>
<dbReference type="GO" id="GO:0006508">
    <property type="term" value="P:proteolysis"/>
    <property type="evidence" value="ECO:0007669"/>
    <property type="project" value="InterPro"/>
</dbReference>
<keyword evidence="3" id="KW-0808">Transferase</keyword>
<dbReference type="EMBL" id="CM007898">
    <property type="protein sequence ID" value="OTG15813.1"/>
    <property type="molecule type" value="Genomic_DNA"/>
</dbReference>
<evidence type="ECO:0000313" key="5">
    <source>
        <dbReference type="Proteomes" id="UP000215914"/>
    </source>
</evidence>
<evidence type="ECO:0000256" key="2">
    <source>
        <dbReference type="SAM" id="SignalP"/>
    </source>
</evidence>
<dbReference type="Pfam" id="PF00450">
    <property type="entry name" value="Peptidase_S10"/>
    <property type="match status" value="1"/>
</dbReference>
<accession>A0A251TYK1</accession>
<dbReference type="InParanoid" id="A0A251TYK1"/>
<reference evidence="4" key="2">
    <citation type="submission" date="2017-02" db="EMBL/GenBank/DDBJ databases">
        <title>Sunflower complete genome.</title>
        <authorList>
            <person name="Langlade N."/>
            <person name="Munos S."/>
        </authorList>
    </citation>
    <scope>NUCLEOTIDE SEQUENCE [LARGE SCALE GENOMIC DNA]</scope>
    <source>
        <tissue evidence="4">Leaves</tissue>
    </source>
</reference>
<dbReference type="EC" id="2.3.1.103" evidence="3"/>
<keyword evidence="4" id="KW-0645">Protease</keyword>
<protein>
    <submittedName>
        <fullName evidence="4">Putative peptidase S10, serine carboxypeptidase, Alpha/Beta hydrolase fold protein</fullName>
    </submittedName>
    <submittedName>
        <fullName evidence="3">Sinapoylglucose--sinapoylglucose O-sinapoyltransferase</fullName>
        <ecNumber evidence="3">2.3.1.103</ecNumber>
    </submittedName>
</protein>
<dbReference type="Gene3D" id="3.40.50.1820">
    <property type="entry name" value="alpha/beta hydrolase"/>
    <property type="match status" value="1"/>
</dbReference>
<dbReference type="Proteomes" id="UP000215914">
    <property type="component" value="Chromosome 9"/>
</dbReference>
<dbReference type="OMA" id="RRIIHEM"/>
<keyword evidence="5" id="KW-1185">Reference proteome</keyword>
<feature type="chain" id="PRO_5012332161" evidence="2">
    <location>
        <begin position="22"/>
        <end position="118"/>
    </location>
</feature>
<organism evidence="4 5">
    <name type="scientific">Helianthus annuus</name>
    <name type="common">Common sunflower</name>
    <dbReference type="NCBI Taxonomy" id="4232"/>
    <lineage>
        <taxon>Eukaryota</taxon>
        <taxon>Viridiplantae</taxon>
        <taxon>Streptophyta</taxon>
        <taxon>Embryophyta</taxon>
        <taxon>Tracheophyta</taxon>
        <taxon>Spermatophyta</taxon>
        <taxon>Magnoliopsida</taxon>
        <taxon>eudicotyledons</taxon>
        <taxon>Gunneridae</taxon>
        <taxon>Pentapetalae</taxon>
        <taxon>asterids</taxon>
        <taxon>campanulids</taxon>
        <taxon>Asterales</taxon>
        <taxon>Asteraceae</taxon>
        <taxon>Asteroideae</taxon>
        <taxon>Heliantheae alliance</taxon>
        <taxon>Heliantheae</taxon>
        <taxon>Helianthus</taxon>
    </lineage>
</organism>
<name>A0A251TYK1_HELAN</name>
<dbReference type="SUPFAM" id="SSF53474">
    <property type="entry name" value="alpha/beta-Hydrolases"/>
    <property type="match status" value="1"/>
</dbReference>
<keyword evidence="4" id="KW-0378">Hydrolase</keyword>
<dbReference type="GO" id="GO:0047158">
    <property type="term" value="F:sinapoylglucose-sinapoylglucose O-sinapoyltransferase activity"/>
    <property type="evidence" value="ECO:0007669"/>
    <property type="project" value="UniProtKB-EC"/>
</dbReference>
<dbReference type="AlphaFoldDB" id="A0A251TYK1"/>
<evidence type="ECO:0000313" key="3">
    <source>
        <dbReference type="EMBL" id="KAF5802904.1"/>
    </source>
</evidence>
<sequence>MIKYFIFLLILQSCQIIKSYSKPVIRRLPGYLEDLPFKLETGYIGVGEKEDVQLFYYLVESTRNPKEDPLIFFIPGGPGASALVTFLYEIGMFLSFKISNYTCDLLTSIQHKLVINGI</sequence>
<dbReference type="GO" id="GO:0004185">
    <property type="term" value="F:serine-type carboxypeptidase activity"/>
    <property type="evidence" value="ECO:0007669"/>
    <property type="project" value="InterPro"/>
</dbReference>
<gene>
    <name evidence="4" type="ORF">HannXRQ_Chr09g0264551</name>
    <name evidence="3" type="ORF">HanXRQr2_Chr06g0265021</name>
</gene>
<keyword evidence="3" id="KW-0012">Acyltransferase</keyword>
<dbReference type="InterPro" id="IPR001563">
    <property type="entry name" value="Peptidase_S10"/>
</dbReference>
<proteinExistence type="inferred from homology"/>
<keyword evidence="4" id="KW-0121">Carboxypeptidase</keyword>
<keyword evidence="2" id="KW-0732">Signal</keyword>
<reference evidence="3" key="3">
    <citation type="submission" date="2020-06" db="EMBL/GenBank/DDBJ databases">
        <title>Helianthus annuus Genome sequencing and assembly Release 2.</title>
        <authorList>
            <person name="Gouzy J."/>
            <person name="Langlade N."/>
            <person name="Munos S."/>
        </authorList>
    </citation>
    <scope>NUCLEOTIDE SEQUENCE</scope>
    <source>
        <tissue evidence="3">Leaves</tissue>
    </source>
</reference>
<evidence type="ECO:0000256" key="1">
    <source>
        <dbReference type="ARBA" id="ARBA00009431"/>
    </source>
</evidence>
<dbReference type="Gramene" id="mRNA:HanXRQr2_Chr06g0265021">
    <property type="protein sequence ID" value="mRNA:HanXRQr2_Chr06g0265021"/>
    <property type="gene ID" value="HanXRQr2_Chr06g0265021"/>
</dbReference>
<reference evidence="3 5" key="1">
    <citation type="journal article" date="2017" name="Nature">
        <title>The sunflower genome provides insights into oil metabolism, flowering and Asterid evolution.</title>
        <authorList>
            <person name="Badouin H."/>
            <person name="Gouzy J."/>
            <person name="Grassa C.J."/>
            <person name="Murat F."/>
            <person name="Staton S.E."/>
            <person name="Cottret L."/>
            <person name="Lelandais-Briere C."/>
            <person name="Owens G.L."/>
            <person name="Carrere S."/>
            <person name="Mayjonade B."/>
            <person name="Legrand L."/>
            <person name="Gill N."/>
            <person name="Kane N.C."/>
            <person name="Bowers J.E."/>
            <person name="Hubner S."/>
            <person name="Bellec A."/>
            <person name="Berard A."/>
            <person name="Berges H."/>
            <person name="Blanchet N."/>
            <person name="Boniface M.C."/>
            <person name="Brunel D."/>
            <person name="Catrice O."/>
            <person name="Chaidir N."/>
            <person name="Claudel C."/>
            <person name="Donnadieu C."/>
            <person name="Faraut T."/>
            <person name="Fievet G."/>
            <person name="Helmstetter N."/>
            <person name="King M."/>
            <person name="Knapp S.J."/>
            <person name="Lai Z."/>
            <person name="Le Paslier M.C."/>
            <person name="Lippi Y."/>
            <person name="Lorenzon L."/>
            <person name="Mandel J.R."/>
            <person name="Marage G."/>
            <person name="Marchand G."/>
            <person name="Marquand E."/>
            <person name="Bret-Mestries E."/>
            <person name="Morien E."/>
            <person name="Nambeesan S."/>
            <person name="Nguyen T."/>
            <person name="Pegot-Espagnet P."/>
            <person name="Pouilly N."/>
            <person name="Raftis F."/>
            <person name="Sallet E."/>
            <person name="Schiex T."/>
            <person name="Thomas J."/>
            <person name="Vandecasteele C."/>
            <person name="Vares D."/>
            <person name="Vear F."/>
            <person name="Vautrin S."/>
            <person name="Crespi M."/>
            <person name="Mangin B."/>
            <person name="Burke J.M."/>
            <person name="Salse J."/>
            <person name="Munos S."/>
            <person name="Vincourt P."/>
            <person name="Rieseberg L.H."/>
            <person name="Langlade N.B."/>
        </authorList>
    </citation>
    <scope>NUCLEOTIDE SEQUENCE [LARGE SCALE GENOMIC DNA]</scope>
    <source>
        <strain evidence="5">cv. SF193</strain>
        <tissue evidence="3">Leaves</tissue>
    </source>
</reference>
<evidence type="ECO:0000313" key="4">
    <source>
        <dbReference type="EMBL" id="OTG15813.1"/>
    </source>
</evidence>
<dbReference type="InterPro" id="IPR029058">
    <property type="entry name" value="AB_hydrolase_fold"/>
</dbReference>
<dbReference type="EMBL" id="MNCJ02000321">
    <property type="protein sequence ID" value="KAF5802904.1"/>
    <property type="molecule type" value="Genomic_DNA"/>
</dbReference>
<feature type="signal peptide" evidence="2">
    <location>
        <begin position="1"/>
        <end position="21"/>
    </location>
</feature>